<proteinExistence type="inferred from homology"/>
<keyword evidence="12 14" id="KW-0100">Branched-chain amino acid biosynthesis</keyword>
<sequence>MKLTGAQIFFECLKKEGVEIIFGFPGGAILDIYHEMRNHPIRHILVRHEQGAAHMADGYARATGKVGVCLVTSGPGATNTVTGIATAYMDSVPMVVFTGQVPTPLIGNDAFQEVDIVGITRPCTKHNYLVKDVKDLARVIREAFYLARTGRPGPVLVDLPKDVIQSSTEFRYPKAVHLRGYRPTVDPHQGQILRAWELLKTAKRPVFYAGGGVIISSAHKELLRLAERLRAPVTTTLMGLGGFPAVIKNDKGQRVLHPLWLGMLGMHGTFRANMAVQNCDVLFAIGARFDDRVTGKISGFAPKAKIIHIDVDPTSISKNVVVDIPIVGDCKKALQQLNELAGKEPIANVDEIRTPWLEQIRQWRETYPLAYKQEKEGIKPQFVVEKIFELAAEDAIITTEVGQNQMWTAQYFHFTKPRTLLTSGGLGTMGYGLPAAIGAQAAFPDRLVIDVAGDGSIQMNIQEMITAVCHELPVKVAILNNRFLGMVRQWQELFYSKNYCATCLDASPDFVKLADAYGAVGLRATKPEEVEPVLREAFSTKRPVMIDFWVNPEEGVYPMVPAGKNISEMLLV</sequence>
<dbReference type="PANTHER" id="PTHR18968">
    <property type="entry name" value="THIAMINE PYROPHOSPHATE ENZYMES"/>
    <property type="match status" value="1"/>
</dbReference>
<feature type="domain" description="Thiamine pyrophosphate enzyme N-terminal TPP-binding" evidence="17">
    <location>
        <begin position="4"/>
        <end position="118"/>
    </location>
</feature>
<evidence type="ECO:0000313" key="18">
    <source>
        <dbReference type="EMBL" id="ROQ92334.1"/>
    </source>
</evidence>
<gene>
    <name evidence="18" type="ORF">EDC27_2039</name>
</gene>
<evidence type="ECO:0000256" key="9">
    <source>
        <dbReference type="ARBA" id="ARBA00022827"/>
    </source>
</evidence>
<dbReference type="OrthoDB" id="2254214at2"/>
<evidence type="ECO:0000256" key="3">
    <source>
        <dbReference type="ARBA" id="ARBA00007812"/>
    </source>
</evidence>
<dbReference type="CDD" id="cd02015">
    <property type="entry name" value="TPP_AHAS"/>
    <property type="match status" value="1"/>
</dbReference>
<dbReference type="NCBIfam" id="TIGR00118">
    <property type="entry name" value="acolac_lg"/>
    <property type="match status" value="1"/>
</dbReference>
<evidence type="ECO:0000259" key="15">
    <source>
        <dbReference type="Pfam" id="PF00205"/>
    </source>
</evidence>
<comment type="similarity">
    <text evidence="3 14">Belongs to the TPP enzyme family.</text>
</comment>
<keyword evidence="8 14" id="KW-0479">Metal-binding</keyword>
<dbReference type="Proteomes" id="UP000276223">
    <property type="component" value="Unassembled WGS sequence"/>
</dbReference>
<dbReference type="Gene3D" id="3.40.50.970">
    <property type="match status" value="2"/>
</dbReference>
<comment type="caution">
    <text evidence="18">The sequence shown here is derived from an EMBL/GenBank/DDBJ whole genome shotgun (WGS) entry which is preliminary data.</text>
</comment>
<dbReference type="RefSeq" id="WP_123290491.1">
    <property type="nucleotide sequence ID" value="NZ_RJVA01000012.1"/>
</dbReference>
<comment type="cofactor">
    <cofactor evidence="14">
        <name>thiamine diphosphate</name>
        <dbReference type="ChEBI" id="CHEBI:58937"/>
    </cofactor>
    <text evidence="14">Binds 1 thiamine pyrophosphate per subunit.</text>
</comment>
<dbReference type="GO" id="GO:0005948">
    <property type="term" value="C:acetolactate synthase complex"/>
    <property type="evidence" value="ECO:0007669"/>
    <property type="project" value="TreeGrafter"/>
</dbReference>
<dbReference type="GO" id="GO:0009099">
    <property type="term" value="P:L-valine biosynthetic process"/>
    <property type="evidence" value="ECO:0007669"/>
    <property type="project" value="UniProtKB-UniPathway"/>
</dbReference>
<dbReference type="GO" id="GO:0009097">
    <property type="term" value="P:isoleucine biosynthetic process"/>
    <property type="evidence" value="ECO:0007669"/>
    <property type="project" value="UniProtKB-UniPathway"/>
</dbReference>
<evidence type="ECO:0000256" key="4">
    <source>
        <dbReference type="ARBA" id="ARBA00013145"/>
    </source>
</evidence>
<dbReference type="GO" id="GO:0050660">
    <property type="term" value="F:flavin adenine dinucleotide binding"/>
    <property type="evidence" value="ECO:0007669"/>
    <property type="project" value="InterPro"/>
</dbReference>
<organism evidence="18 19">
    <name type="scientific">Desulfosoma caldarium</name>
    <dbReference type="NCBI Taxonomy" id="610254"/>
    <lineage>
        <taxon>Bacteria</taxon>
        <taxon>Pseudomonadati</taxon>
        <taxon>Thermodesulfobacteriota</taxon>
        <taxon>Syntrophobacteria</taxon>
        <taxon>Syntrophobacterales</taxon>
        <taxon>Syntrophobacteraceae</taxon>
        <taxon>Desulfosoma</taxon>
    </lineage>
</organism>
<dbReference type="PROSITE" id="PS00187">
    <property type="entry name" value="TPP_ENZYMES"/>
    <property type="match status" value="1"/>
</dbReference>
<dbReference type="AlphaFoldDB" id="A0A3N1UM96"/>
<keyword evidence="6" id="KW-0285">Flavoprotein</keyword>
<dbReference type="InterPro" id="IPR029035">
    <property type="entry name" value="DHS-like_NAD/FAD-binding_dom"/>
</dbReference>
<keyword evidence="5 14" id="KW-0028">Amino-acid biosynthesis</keyword>
<dbReference type="FunFam" id="3.40.50.1220:FF:000008">
    <property type="entry name" value="Acetolactate synthase"/>
    <property type="match status" value="1"/>
</dbReference>
<dbReference type="InterPro" id="IPR000399">
    <property type="entry name" value="TPP-bd_CS"/>
</dbReference>
<evidence type="ECO:0000259" key="16">
    <source>
        <dbReference type="Pfam" id="PF02775"/>
    </source>
</evidence>
<comment type="pathway">
    <text evidence="2 14">Amino-acid biosynthesis; L-valine biosynthesis; L-valine from pyruvate: step 1/4.</text>
</comment>
<comment type="catalytic activity">
    <reaction evidence="13 14">
        <text>2 pyruvate + H(+) = (2S)-2-acetolactate + CO2</text>
        <dbReference type="Rhea" id="RHEA:25249"/>
        <dbReference type="ChEBI" id="CHEBI:15361"/>
        <dbReference type="ChEBI" id="CHEBI:15378"/>
        <dbReference type="ChEBI" id="CHEBI:16526"/>
        <dbReference type="ChEBI" id="CHEBI:58476"/>
        <dbReference type="EC" id="2.2.1.6"/>
    </reaction>
</comment>
<protein>
    <recommendedName>
        <fullName evidence="4 14">Acetolactate synthase</fullName>
        <ecNumber evidence="4 14">2.2.1.6</ecNumber>
    </recommendedName>
</protein>
<dbReference type="GO" id="GO:0003984">
    <property type="term" value="F:acetolactate synthase activity"/>
    <property type="evidence" value="ECO:0007669"/>
    <property type="project" value="UniProtKB-EC"/>
</dbReference>
<dbReference type="FunFam" id="3.40.50.970:FF:000016">
    <property type="entry name" value="Acetolactate synthase"/>
    <property type="match status" value="1"/>
</dbReference>
<dbReference type="Pfam" id="PF02775">
    <property type="entry name" value="TPP_enzyme_C"/>
    <property type="match status" value="1"/>
</dbReference>
<evidence type="ECO:0000256" key="10">
    <source>
        <dbReference type="ARBA" id="ARBA00022842"/>
    </source>
</evidence>
<evidence type="ECO:0000256" key="1">
    <source>
        <dbReference type="ARBA" id="ARBA00004974"/>
    </source>
</evidence>
<evidence type="ECO:0000256" key="11">
    <source>
        <dbReference type="ARBA" id="ARBA00023052"/>
    </source>
</evidence>
<dbReference type="InterPro" id="IPR039368">
    <property type="entry name" value="AHAS_TPP"/>
</dbReference>
<keyword evidence="7 14" id="KW-0808">Transferase</keyword>
<dbReference type="GO" id="GO:0030976">
    <property type="term" value="F:thiamine pyrophosphate binding"/>
    <property type="evidence" value="ECO:0007669"/>
    <property type="project" value="UniProtKB-UniRule"/>
</dbReference>
<evidence type="ECO:0000256" key="8">
    <source>
        <dbReference type="ARBA" id="ARBA00022723"/>
    </source>
</evidence>
<dbReference type="Pfam" id="PF02776">
    <property type="entry name" value="TPP_enzyme_N"/>
    <property type="match status" value="1"/>
</dbReference>
<comment type="pathway">
    <text evidence="1 14">Amino-acid biosynthesis; L-isoleucine biosynthesis; L-isoleucine from 2-oxobutanoate: step 1/4.</text>
</comment>
<evidence type="ECO:0000256" key="7">
    <source>
        <dbReference type="ARBA" id="ARBA00022679"/>
    </source>
</evidence>
<reference evidence="18 19" key="1">
    <citation type="submission" date="2018-11" db="EMBL/GenBank/DDBJ databases">
        <title>Genomic Encyclopedia of Type Strains, Phase IV (KMG-IV): sequencing the most valuable type-strain genomes for metagenomic binning, comparative biology and taxonomic classification.</title>
        <authorList>
            <person name="Goeker M."/>
        </authorList>
    </citation>
    <scope>NUCLEOTIDE SEQUENCE [LARGE SCALE GENOMIC DNA]</scope>
    <source>
        <strain evidence="18 19">DSM 22027</strain>
    </source>
</reference>
<accession>A0A3N1UM96</accession>
<feature type="domain" description="Thiamine pyrophosphate enzyme central" evidence="15">
    <location>
        <begin position="194"/>
        <end position="337"/>
    </location>
</feature>
<dbReference type="InterPro" id="IPR045229">
    <property type="entry name" value="TPP_enz"/>
</dbReference>
<dbReference type="UniPathway" id="UPA00047">
    <property type="reaction ID" value="UER00055"/>
</dbReference>
<keyword evidence="11 14" id="KW-0786">Thiamine pyrophosphate</keyword>
<dbReference type="InterPro" id="IPR012000">
    <property type="entry name" value="Thiamin_PyroP_enz_cen_dom"/>
</dbReference>
<dbReference type="SUPFAM" id="SSF52518">
    <property type="entry name" value="Thiamin diphosphate-binding fold (THDP-binding)"/>
    <property type="match status" value="2"/>
</dbReference>
<evidence type="ECO:0000256" key="14">
    <source>
        <dbReference type="RuleBase" id="RU003591"/>
    </source>
</evidence>
<dbReference type="EMBL" id="RJVA01000012">
    <property type="protein sequence ID" value="ROQ92334.1"/>
    <property type="molecule type" value="Genomic_DNA"/>
</dbReference>
<evidence type="ECO:0000256" key="2">
    <source>
        <dbReference type="ARBA" id="ARBA00005025"/>
    </source>
</evidence>
<dbReference type="CDD" id="cd07035">
    <property type="entry name" value="TPP_PYR_POX_like"/>
    <property type="match status" value="1"/>
</dbReference>
<keyword evidence="19" id="KW-1185">Reference proteome</keyword>
<evidence type="ECO:0000256" key="12">
    <source>
        <dbReference type="ARBA" id="ARBA00023304"/>
    </source>
</evidence>
<dbReference type="PANTHER" id="PTHR18968:SF13">
    <property type="entry name" value="ACETOLACTATE SYNTHASE CATALYTIC SUBUNIT, MITOCHONDRIAL"/>
    <property type="match status" value="1"/>
</dbReference>
<evidence type="ECO:0000256" key="5">
    <source>
        <dbReference type="ARBA" id="ARBA00022605"/>
    </source>
</evidence>
<dbReference type="InterPro" id="IPR011766">
    <property type="entry name" value="TPP_enzyme_TPP-bd"/>
</dbReference>
<keyword evidence="10 14" id="KW-0460">Magnesium</keyword>
<keyword evidence="9" id="KW-0274">FAD</keyword>
<name>A0A3N1UM96_9BACT</name>
<dbReference type="EC" id="2.2.1.6" evidence="4 14"/>
<dbReference type="Pfam" id="PF00205">
    <property type="entry name" value="TPP_enzyme_M"/>
    <property type="match status" value="1"/>
</dbReference>
<feature type="domain" description="Thiamine pyrophosphate enzyme TPP-binding" evidence="16">
    <location>
        <begin position="401"/>
        <end position="548"/>
    </location>
</feature>
<dbReference type="InterPro" id="IPR012846">
    <property type="entry name" value="Acetolactate_synth_lsu"/>
</dbReference>
<dbReference type="GO" id="GO:0000287">
    <property type="term" value="F:magnesium ion binding"/>
    <property type="evidence" value="ECO:0007669"/>
    <property type="project" value="UniProtKB-UniRule"/>
</dbReference>
<evidence type="ECO:0000259" key="17">
    <source>
        <dbReference type="Pfam" id="PF02776"/>
    </source>
</evidence>
<dbReference type="Gene3D" id="3.40.50.1220">
    <property type="entry name" value="TPP-binding domain"/>
    <property type="match status" value="1"/>
</dbReference>
<comment type="cofactor">
    <cofactor evidence="14">
        <name>Mg(2+)</name>
        <dbReference type="ChEBI" id="CHEBI:18420"/>
    </cofactor>
    <text evidence="14">Binds 1 Mg(2+) ion per subunit.</text>
</comment>
<evidence type="ECO:0000256" key="13">
    <source>
        <dbReference type="ARBA" id="ARBA00048670"/>
    </source>
</evidence>
<evidence type="ECO:0000256" key="6">
    <source>
        <dbReference type="ARBA" id="ARBA00022630"/>
    </source>
</evidence>
<dbReference type="UniPathway" id="UPA00049">
    <property type="reaction ID" value="UER00059"/>
</dbReference>
<evidence type="ECO:0000313" key="19">
    <source>
        <dbReference type="Proteomes" id="UP000276223"/>
    </source>
</evidence>
<dbReference type="InterPro" id="IPR012001">
    <property type="entry name" value="Thiamin_PyroP_enz_TPP-bd_dom"/>
</dbReference>
<dbReference type="InterPro" id="IPR029061">
    <property type="entry name" value="THDP-binding"/>
</dbReference>
<dbReference type="FunFam" id="3.40.50.970:FF:000007">
    <property type="entry name" value="Acetolactate synthase"/>
    <property type="match status" value="1"/>
</dbReference>
<dbReference type="SUPFAM" id="SSF52467">
    <property type="entry name" value="DHS-like NAD/FAD-binding domain"/>
    <property type="match status" value="1"/>
</dbReference>